<gene>
    <name evidence="9" type="ORF">CLG94_05515</name>
</gene>
<evidence type="ECO:0000256" key="5">
    <source>
        <dbReference type="ARBA" id="ARBA00022801"/>
    </source>
</evidence>
<evidence type="ECO:0008006" key="11">
    <source>
        <dbReference type="Google" id="ProtNLM"/>
    </source>
</evidence>
<protein>
    <recommendedName>
        <fullName evidence="11">Exosortase H</fullName>
    </recommendedName>
</protein>
<keyword evidence="7 8" id="KW-0472">Membrane</keyword>
<dbReference type="OrthoDB" id="5540917at2"/>
<name>A0A2T4TYC9_9BACT</name>
<dbReference type="Pfam" id="PF09721">
    <property type="entry name" value="Exosortase_EpsH"/>
    <property type="match status" value="1"/>
</dbReference>
<dbReference type="GO" id="GO:0005886">
    <property type="term" value="C:plasma membrane"/>
    <property type="evidence" value="ECO:0007669"/>
    <property type="project" value="UniProtKB-SubCell"/>
</dbReference>
<accession>A0A2T4TYC9</accession>
<feature type="transmembrane region" description="Helical" evidence="8">
    <location>
        <begin position="112"/>
        <end position="134"/>
    </location>
</feature>
<keyword evidence="5" id="KW-0378">Hydrolase</keyword>
<evidence type="ECO:0000256" key="4">
    <source>
        <dbReference type="ARBA" id="ARBA00022692"/>
    </source>
</evidence>
<reference evidence="9 10" key="1">
    <citation type="submission" date="2017-09" db="EMBL/GenBank/DDBJ databases">
        <title>Bloom of a denitrifying methanotroph, Candidatus Methylomirabilis limnetica, in a deep stratified lake.</title>
        <authorList>
            <person name="Graf J.S."/>
            <person name="Marchant H.K."/>
            <person name="Tienken D."/>
            <person name="Hach P.F."/>
            <person name="Brand A."/>
            <person name="Schubert C.J."/>
            <person name="Kuypers M.M."/>
            <person name="Milucka J."/>
        </authorList>
    </citation>
    <scope>NUCLEOTIDE SEQUENCE [LARGE SCALE GENOMIC DNA]</scope>
    <source>
        <strain evidence="9 10">Zug</strain>
    </source>
</reference>
<comment type="subcellular location">
    <subcellularLocation>
        <location evidence="1">Cell membrane</location>
        <topology evidence="1">Multi-pass membrane protein</topology>
    </subcellularLocation>
</comment>
<organism evidence="9 10">
    <name type="scientific">Candidatus Methylomirabilis limnetica</name>
    <dbReference type="NCBI Taxonomy" id="2033718"/>
    <lineage>
        <taxon>Bacteria</taxon>
        <taxon>Candidatus Methylomirabilota</taxon>
        <taxon>Candidatus Methylomirabilia</taxon>
        <taxon>Candidatus Methylomirabilales</taxon>
        <taxon>Candidatus Methylomirabilaceae</taxon>
        <taxon>Candidatus Methylomirabilis</taxon>
    </lineage>
</organism>
<evidence type="ECO:0000313" key="10">
    <source>
        <dbReference type="Proteomes" id="UP000241436"/>
    </source>
</evidence>
<proteinExistence type="predicted"/>
<dbReference type="RefSeq" id="WP_107561870.1">
    <property type="nucleotide sequence ID" value="NZ_NVQC01000017.1"/>
</dbReference>
<evidence type="ECO:0000256" key="2">
    <source>
        <dbReference type="ARBA" id="ARBA00022475"/>
    </source>
</evidence>
<dbReference type="AlphaFoldDB" id="A0A2T4TYC9"/>
<feature type="transmembrane region" description="Helical" evidence="8">
    <location>
        <begin position="17"/>
        <end position="37"/>
    </location>
</feature>
<sequence length="172" mass="19336">MTAMPHEKALLTQHRDGLYFCLRFGLYTLFAFLFLYAMESRLVVPFTRRIAWLSHQALKIMGAQSWVAGASVGIPGFAVEIKNNCNAIYEIGLYASAVFAYPATLTQRTLGFVLGAAILYLVNLLRVLSLIGIGRYFPGGFQIAHLYLWQALFLALVAACWLIWLSRIRRLA</sequence>
<keyword evidence="2" id="KW-1003">Cell membrane</keyword>
<evidence type="ECO:0000256" key="6">
    <source>
        <dbReference type="ARBA" id="ARBA00022989"/>
    </source>
</evidence>
<evidence type="ECO:0000256" key="3">
    <source>
        <dbReference type="ARBA" id="ARBA00022670"/>
    </source>
</evidence>
<dbReference type="EMBL" id="NVQC01000017">
    <property type="protein sequence ID" value="PTL36123.1"/>
    <property type="molecule type" value="Genomic_DNA"/>
</dbReference>
<evidence type="ECO:0000256" key="7">
    <source>
        <dbReference type="ARBA" id="ARBA00023136"/>
    </source>
</evidence>
<dbReference type="GO" id="GO:0008233">
    <property type="term" value="F:peptidase activity"/>
    <property type="evidence" value="ECO:0007669"/>
    <property type="project" value="UniProtKB-KW"/>
</dbReference>
<feature type="transmembrane region" description="Helical" evidence="8">
    <location>
        <begin position="58"/>
        <end position="81"/>
    </location>
</feature>
<evidence type="ECO:0000256" key="1">
    <source>
        <dbReference type="ARBA" id="ARBA00004651"/>
    </source>
</evidence>
<comment type="caution">
    <text evidence="9">The sequence shown here is derived from an EMBL/GenBank/DDBJ whole genome shotgun (WGS) entry which is preliminary data.</text>
</comment>
<dbReference type="NCBIfam" id="TIGR04178">
    <property type="entry name" value="exo_archaeo"/>
    <property type="match status" value="1"/>
</dbReference>
<feature type="transmembrane region" description="Helical" evidence="8">
    <location>
        <begin position="146"/>
        <end position="165"/>
    </location>
</feature>
<evidence type="ECO:0000313" key="9">
    <source>
        <dbReference type="EMBL" id="PTL36123.1"/>
    </source>
</evidence>
<evidence type="ECO:0000256" key="8">
    <source>
        <dbReference type="SAM" id="Phobius"/>
    </source>
</evidence>
<dbReference type="InterPro" id="IPR019127">
    <property type="entry name" value="Exosortase"/>
</dbReference>
<dbReference type="InterPro" id="IPR026392">
    <property type="entry name" value="Exo/Archaeosortase_dom"/>
</dbReference>
<keyword evidence="10" id="KW-1185">Reference proteome</keyword>
<dbReference type="Proteomes" id="UP000241436">
    <property type="component" value="Unassembled WGS sequence"/>
</dbReference>
<reference evidence="10" key="2">
    <citation type="journal article" date="2018" name="Environ. Microbiol.">
        <title>Bloom of a denitrifying methanotroph, 'Candidatus Methylomirabilis limnetica', in a deep stratified lake.</title>
        <authorList>
            <person name="Graf J.S."/>
            <person name="Mayr M.J."/>
            <person name="Marchant H.K."/>
            <person name="Tienken D."/>
            <person name="Hach P.F."/>
            <person name="Brand A."/>
            <person name="Schubert C.J."/>
            <person name="Kuypers M.M."/>
            <person name="Milucka J."/>
        </authorList>
    </citation>
    <scope>NUCLEOTIDE SEQUENCE [LARGE SCALE GENOMIC DNA]</scope>
    <source>
        <strain evidence="10">Zug</strain>
    </source>
</reference>
<keyword evidence="4 8" id="KW-0812">Transmembrane</keyword>
<dbReference type="GO" id="GO:0006508">
    <property type="term" value="P:proteolysis"/>
    <property type="evidence" value="ECO:0007669"/>
    <property type="project" value="UniProtKB-KW"/>
</dbReference>
<keyword evidence="6 8" id="KW-1133">Transmembrane helix</keyword>
<keyword evidence="3" id="KW-0645">Protease</keyword>